<keyword evidence="4" id="KW-1185">Reference proteome</keyword>
<dbReference type="Proteomes" id="UP001612741">
    <property type="component" value="Unassembled WGS sequence"/>
</dbReference>
<reference evidence="3 4" key="1">
    <citation type="submission" date="2024-10" db="EMBL/GenBank/DDBJ databases">
        <title>The Natural Products Discovery Center: Release of the First 8490 Sequenced Strains for Exploring Actinobacteria Biosynthetic Diversity.</title>
        <authorList>
            <person name="Kalkreuter E."/>
            <person name="Kautsar S.A."/>
            <person name="Yang D."/>
            <person name="Bader C.D."/>
            <person name="Teijaro C.N."/>
            <person name="Fluegel L."/>
            <person name="Davis C.M."/>
            <person name="Simpson J.R."/>
            <person name="Lauterbach L."/>
            <person name="Steele A.D."/>
            <person name="Gui C."/>
            <person name="Meng S."/>
            <person name="Li G."/>
            <person name="Viehrig K."/>
            <person name="Ye F."/>
            <person name="Su P."/>
            <person name="Kiefer A.F."/>
            <person name="Nichols A."/>
            <person name="Cepeda A.J."/>
            <person name="Yan W."/>
            <person name="Fan B."/>
            <person name="Jiang Y."/>
            <person name="Adhikari A."/>
            <person name="Zheng C.-J."/>
            <person name="Schuster L."/>
            <person name="Cowan T.M."/>
            <person name="Smanski M.J."/>
            <person name="Chevrette M.G."/>
            <person name="De Carvalho L.P.S."/>
            <person name="Shen B."/>
        </authorList>
    </citation>
    <scope>NUCLEOTIDE SEQUENCE [LARGE SCALE GENOMIC DNA]</scope>
    <source>
        <strain evidence="3 4">NPDC050545</strain>
    </source>
</reference>
<evidence type="ECO:0000259" key="2">
    <source>
        <dbReference type="Pfam" id="PF07508"/>
    </source>
</evidence>
<feature type="domain" description="Recombinase" evidence="2">
    <location>
        <begin position="51"/>
        <end position="98"/>
    </location>
</feature>
<feature type="region of interest" description="Disordered" evidence="1">
    <location>
        <begin position="1"/>
        <end position="49"/>
    </location>
</feature>
<protein>
    <submittedName>
        <fullName evidence="3">Recombinase family protein</fullName>
    </submittedName>
</protein>
<name>A0ABW7YKD3_9ACTN</name>
<accession>A0ABW7YKD3</accession>
<gene>
    <name evidence="3" type="ORF">ACIBG2_03205</name>
</gene>
<sequence length="107" mass="11799">MSGQERTAHPVSRPAGSPLPPIRPIPRPAQRPAVAEPFKRLPGRPPSCPEEVLSRVVALRERGATYAGICDELNRDGVPTPGGGRRWYPSHVSRLLHTRNAQRLLRT</sequence>
<dbReference type="EMBL" id="JBITGY010000001">
    <property type="protein sequence ID" value="MFI6496362.1"/>
    <property type="molecule type" value="Genomic_DNA"/>
</dbReference>
<dbReference type="RefSeq" id="WP_397078436.1">
    <property type="nucleotide sequence ID" value="NZ_JBITGY010000001.1"/>
</dbReference>
<evidence type="ECO:0000313" key="4">
    <source>
        <dbReference type="Proteomes" id="UP001612741"/>
    </source>
</evidence>
<evidence type="ECO:0000313" key="3">
    <source>
        <dbReference type="EMBL" id="MFI6496362.1"/>
    </source>
</evidence>
<proteinExistence type="predicted"/>
<feature type="compositionally biased region" description="Pro residues" evidence="1">
    <location>
        <begin position="17"/>
        <end position="29"/>
    </location>
</feature>
<dbReference type="Pfam" id="PF07508">
    <property type="entry name" value="Recombinase"/>
    <property type="match status" value="1"/>
</dbReference>
<dbReference type="InterPro" id="IPR011109">
    <property type="entry name" value="DNA_bind_recombinase_dom"/>
</dbReference>
<comment type="caution">
    <text evidence="3">The sequence shown here is derived from an EMBL/GenBank/DDBJ whole genome shotgun (WGS) entry which is preliminary data.</text>
</comment>
<evidence type="ECO:0000256" key="1">
    <source>
        <dbReference type="SAM" id="MobiDB-lite"/>
    </source>
</evidence>
<organism evidence="3 4">
    <name type="scientific">Nonomuraea typhae</name>
    <dbReference type="NCBI Taxonomy" id="2603600"/>
    <lineage>
        <taxon>Bacteria</taxon>
        <taxon>Bacillati</taxon>
        <taxon>Actinomycetota</taxon>
        <taxon>Actinomycetes</taxon>
        <taxon>Streptosporangiales</taxon>
        <taxon>Streptosporangiaceae</taxon>
        <taxon>Nonomuraea</taxon>
    </lineage>
</organism>